<evidence type="ECO:0000313" key="2">
    <source>
        <dbReference type="Proteomes" id="UP001501570"/>
    </source>
</evidence>
<protein>
    <recommendedName>
        <fullName evidence="3">Polyketide cyclase / dehydrase and lipid transport</fullName>
    </recommendedName>
</protein>
<evidence type="ECO:0008006" key="3">
    <source>
        <dbReference type="Google" id="ProtNLM"/>
    </source>
</evidence>
<gene>
    <name evidence="1" type="ORF">GCM10023322_78150</name>
</gene>
<dbReference type="SUPFAM" id="SSF55961">
    <property type="entry name" value="Bet v1-like"/>
    <property type="match status" value="1"/>
</dbReference>
<dbReference type="EMBL" id="BAABJQ010000043">
    <property type="protein sequence ID" value="GAA5200385.1"/>
    <property type="molecule type" value="Genomic_DNA"/>
</dbReference>
<organism evidence="1 2">
    <name type="scientific">Rugosimonospora acidiphila</name>
    <dbReference type="NCBI Taxonomy" id="556531"/>
    <lineage>
        <taxon>Bacteria</taxon>
        <taxon>Bacillati</taxon>
        <taxon>Actinomycetota</taxon>
        <taxon>Actinomycetes</taxon>
        <taxon>Micromonosporales</taxon>
        <taxon>Micromonosporaceae</taxon>
        <taxon>Rugosimonospora</taxon>
    </lineage>
</organism>
<comment type="caution">
    <text evidence="1">The sequence shown here is derived from an EMBL/GenBank/DDBJ whole genome shotgun (WGS) entry which is preliminary data.</text>
</comment>
<reference evidence="2" key="1">
    <citation type="journal article" date="2019" name="Int. J. Syst. Evol. Microbiol.">
        <title>The Global Catalogue of Microorganisms (GCM) 10K type strain sequencing project: providing services to taxonomists for standard genome sequencing and annotation.</title>
        <authorList>
            <consortium name="The Broad Institute Genomics Platform"/>
            <consortium name="The Broad Institute Genome Sequencing Center for Infectious Disease"/>
            <person name="Wu L."/>
            <person name="Ma J."/>
        </authorList>
    </citation>
    <scope>NUCLEOTIDE SEQUENCE [LARGE SCALE GENOMIC DNA]</scope>
    <source>
        <strain evidence="2">JCM 18304</strain>
    </source>
</reference>
<sequence length="152" mass="16860">MRRGGFSYDVRARCRLDEAVALMADVPRIAAVHPLAVQARELPPPPGALRRTAITSRLALGPLRFHITYQADVLSVTEDEVVTVARQRPATTLRNHTRLREDGDGEVHLHVEITFESPYLLFPYGFRQAQYAHRGLARGIKAVLEGGTGRPA</sequence>
<proteinExistence type="predicted"/>
<dbReference type="Proteomes" id="UP001501570">
    <property type="component" value="Unassembled WGS sequence"/>
</dbReference>
<name>A0ABP9SSJ5_9ACTN</name>
<dbReference type="RefSeq" id="WP_345638450.1">
    <property type="nucleotide sequence ID" value="NZ_BAABJQ010000043.1"/>
</dbReference>
<evidence type="ECO:0000313" key="1">
    <source>
        <dbReference type="EMBL" id="GAA5200385.1"/>
    </source>
</evidence>
<accession>A0ABP9SSJ5</accession>
<keyword evidence="2" id="KW-1185">Reference proteome</keyword>